<evidence type="ECO:0000313" key="2">
    <source>
        <dbReference type="Proteomes" id="UP000050411"/>
    </source>
</evidence>
<sequence>MRSEMPYPINNANHFNPYINAHPLASQQAPQAVAPRPVMRPGAGMGIVKGQQVSMTPLCRSGFTSAFPTQRTSMMADRGRLAVSSRKTQQILANDAHLSQKAERDMHAISTLDLRSLDATYEVISRLSQHHIQRFSRQDIDTIIEALDDYQGPHGDNLLMNISAMGYPSLEHYLHHTGVSGPQAVEQFIRDFTNRHDDASDLSEDDIDEIRTRLAERLAEPTRILLEFIHSSPRLSDIPLLKGASGGDNPVTTQVNGVNTLLSALDGNAIHFNGFLSTTSNYDVALEFSDIQNHEDLGRPMYTVDLNNNSEESEILRRDALRAVQSNECGTDSILYYFKSSNVAGISVNATKASAYPNVAPDHLATEDEILLNPGHFFQPEQVVLYSEGVAMIGSLQYGKN</sequence>
<accession>A0A0P9LYQ3</accession>
<reference evidence="1 2" key="1">
    <citation type="submission" date="2015-09" db="EMBL/GenBank/DDBJ databases">
        <title>Genome announcement of multiple Pseudomonas syringae strains.</title>
        <authorList>
            <person name="Thakur S."/>
            <person name="Wang P.W."/>
            <person name="Gong Y."/>
            <person name="Weir B.S."/>
            <person name="Guttman D.S."/>
        </authorList>
    </citation>
    <scope>NUCLEOTIDE SEQUENCE [LARGE SCALE GENOMIC DNA]</scope>
    <source>
        <strain evidence="1 2">ICMP19117</strain>
    </source>
</reference>
<dbReference type="AlphaFoldDB" id="A0A0P9LYQ3"/>
<gene>
    <name evidence="1" type="ORF">ALO92_04069</name>
</gene>
<dbReference type="PATRIC" id="fig|200452.3.peg.4880"/>
<dbReference type="EMBL" id="LJQB01000063">
    <property type="protein sequence ID" value="KPW83801.1"/>
    <property type="molecule type" value="Genomic_DNA"/>
</dbReference>
<comment type="caution">
    <text evidence="1">The sequence shown here is derived from an EMBL/GenBank/DDBJ whole genome shotgun (WGS) entry which is preliminary data.</text>
</comment>
<evidence type="ECO:0000313" key="1">
    <source>
        <dbReference type="EMBL" id="KPW83801.1"/>
    </source>
</evidence>
<name>A0A0P9LYQ3_9PSED</name>
<dbReference type="Proteomes" id="UP000050411">
    <property type="component" value="Unassembled WGS sequence"/>
</dbReference>
<protein>
    <submittedName>
        <fullName evidence="1">Uncharacterized protein</fullName>
    </submittedName>
</protein>
<organism evidence="1 2">
    <name type="scientific">Pseudomonas congelans</name>
    <dbReference type="NCBI Taxonomy" id="200452"/>
    <lineage>
        <taxon>Bacteria</taxon>
        <taxon>Pseudomonadati</taxon>
        <taxon>Pseudomonadota</taxon>
        <taxon>Gammaproteobacteria</taxon>
        <taxon>Pseudomonadales</taxon>
        <taxon>Pseudomonadaceae</taxon>
        <taxon>Pseudomonas</taxon>
    </lineage>
</organism>
<proteinExistence type="predicted"/>